<protein>
    <recommendedName>
        <fullName evidence="1">Endonuclease/exonuclease/phosphatase domain-containing protein</fullName>
    </recommendedName>
</protein>
<dbReference type="InterPro" id="IPR005135">
    <property type="entry name" value="Endo/exonuclease/phosphatase"/>
</dbReference>
<dbReference type="AlphaFoldDB" id="A0A5B7CXH7"/>
<organism evidence="2 3">
    <name type="scientific">Portunus trituberculatus</name>
    <name type="common">Swimming crab</name>
    <name type="synonym">Neptunus trituberculatus</name>
    <dbReference type="NCBI Taxonomy" id="210409"/>
    <lineage>
        <taxon>Eukaryota</taxon>
        <taxon>Metazoa</taxon>
        <taxon>Ecdysozoa</taxon>
        <taxon>Arthropoda</taxon>
        <taxon>Crustacea</taxon>
        <taxon>Multicrustacea</taxon>
        <taxon>Malacostraca</taxon>
        <taxon>Eumalacostraca</taxon>
        <taxon>Eucarida</taxon>
        <taxon>Decapoda</taxon>
        <taxon>Pleocyemata</taxon>
        <taxon>Brachyura</taxon>
        <taxon>Eubrachyura</taxon>
        <taxon>Portunoidea</taxon>
        <taxon>Portunidae</taxon>
        <taxon>Portuninae</taxon>
        <taxon>Portunus</taxon>
    </lineage>
</organism>
<dbReference type="Gene3D" id="3.60.10.10">
    <property type="entry name" value="Endonuclease/exonuclease/phosphatase"/>
    <property type="match status" value="1"/>
</dbReference>
<dbReference type="Proteomes" id="UP000324222">
    <property type="component" value="Unassembled WGS sequence"/>
</dbReference>
<name>A0A5B7CXH7_PORTR</name>
<evidence type="ECO:0000313" key="2">
    <source>
        <dbReference type="EMBL" id="MPC14130.1"/>
    </source>
</evidence>
<dbReference type="InterPro" id="IPR036691">
    <property type="entry name" value="Endo/exonu/phosph_ase_sf"/>
</dbReference>
<keyword evidence="3" id="KW-1185">Reference proteome</keyword>
<comment type="caution">
    <text evidence="2">The sequence shown here is derived from an EMBL/GenBank/DDBJ whole genome shotgun (WGS) entry which is preliminary data.</text>
</comment>
<dbReference type="SUPFAM" id="SSF56219">
    <property type="entry name" value="DNase I-like"/>
    <property type="match status" value="1"/>
</dbReference>
<sequence length="83" mass="9575">MKIEVAIKDRVIIVGDFNCKEFMWEEFKVGNGGEWGEQLLEFAMENLLTQWVRHPTRGRQGDTPSRLDLIFTKGVQLGQGIEH</sequence>
<proteinExistence type="predicted"/>
<gene>
    <name evidence="2" type="ORF">E2C01_006883</name>
</gene>
<evidence type="ECO:0000259" key="1">
    <source>
        <dbReference type="Pfam" id="PF14529"/>
    </source>
</evidence>
<dbReference type="EMBL" id="VSRR010000330">
    <property type="protein sequence ID" value="MPC14130.1"/>
    <property type="molecule type" value="Genomic_DNA"/>
</dbReference>
<accession>A0A5B7CXH7</accession>
<evidence type="ECO:0000313" key="3">
    <source>
        <dbReference type="Proteomes" id="UP000324222"/>
    </source>
</evidence>
<dbReference type="Pfam" id="PF14529">
    <property type="entry name" value="Exo_endo_phos_2"/>
    <property type="match status" value="1"/>
</dbReference>
<dbReference type="GO" id="GO:0003824">
    <property type="term" value="F:catalytic activity"/>
    <property type="evidence" value="ECO:0007669"/>
    <property type="project" value="InterPro"/>
</dbReference>
<feature type="domain" description="Endonuclease/exonuclease/phosphatase" evidence="1">
    <location>
        <begin position="10"/>
        <end position="74"/>
    </location>
</feature>
<reference evidence="2 3" key="1">
    <citation type="submission" date="2019-05" db="EMBL/GenBank/DDBJ databases">
        <title>Another draft genome of Portunus trituberculatus and its Hox gene families provides insights of decapod evolution.</title>
        <authorList>
            <person name="Jeong J.-H."/>
            <person name="Song I."/>
            <person name="Kim S."/>
            <person name="Choi T."/>
            <person name="Kim D."/>
            <person name="Ryu S."/>
            <person name="Kim W."/>
        </authorList>
    </citation>
    <scope>NUCLEOTIDE SEQUENCE [LARGE SCALE GENOMIC DNA]</scope>
    <source>
        <tissue evidence="2">Muscle</tissue>
    </source>
</reference>